<dbReference type="Pfam" id="PF00551">
    <property type="entry name" value="Formyl_trans_N"/>
    <property type="match status" value="1"/>
</dbReference>
<evidence type="ECO:0000259" key="2">
    <source>
        <dbReference type="Pfam" id="PF00551"/>
    </source>
</evidence>
<dbReference type="EMBL" id="JAQQWM010000008">
    <property type="protein sequence ID" value="KAK8053734.1"/>
    <property type="molecule type" value="Genomic_DNA"/>
</dbReference>
<dbReference type="Proteomes" id="UP001446871">
    <property type="component" value="Unassembled WGS sequence"/>
</dbReference>
<name>A0ABR1U753_9PEZI</name>
<dbReference type="PROSITE" id="PS51257">
    <property type="entry name" value="PROKAR_LIPOPROTEIN"/>
    <property type="match status" value="1"/>
</dbReference>
<dbReference type="Gene3D" id="3.40.50.170">
    <property type="entry name" value="Formyl transferase, N-terminal domain"/>
    <property type="match status" value="1"/>
</dbReference>
<dbReference type="PANTHER" id="PTHR11138:SF5">
    <property type="entry name" value="METHIONYL-TRNA FORMYLTRANSFERASE, MITOCHONDRIAL"/>
    <property type="match status" value="1"/>
</dbReference>
<dbReference type="InterPro" id="IPR002376">
    <property type="entry name" value="Formyl_transf_N"/>
</dbReference>
<keyword evidence="4" id="KW-1185">Reference proteome</keyword>
<gene>
    <name evidence="3" type="ORF">PG996_013035</name>
</gene>
<evidence type="ECO:0000313" key="4">
    <source>
        <dbReference type="Proteomes" id="UP001446871"/>
    </source>
</evidence>
<organism evidence="3 4">
    <name type="scientific">Apiospora saccharicola</name>
    <dbReference type="NCBI Taxonomy" id="335842"/>
    <lineage>
        <taxon>Eukaryota</taxon>
        <taxon>Fungi</taxon>
        <taxon>Dikarya</taxon>
        <taxon>Ascomycota</taxon>
        <taxon>Pezizomycotina</taxon>
        <taxon>Sordariomycetes</taxon>
        <taxon>Xylariomycetidae</taxon>
        <taxon>Amphisphaeriales</taxon>
        <taxon>Apiosporaceae</taxon>
        <taxon>Apiospora</taxon>
    </lineage>
</organism>
<accession>A0ABR1U753</accession>
<evidence type="ECO:0000256" key="1">
    <source>
        <dbReference type="ARBA" id="ARBA00012261"/>
    </source>
</evidence>
<proteinExistence type="predicted"/>
<dbReference type="PANTHER" id="PTHR11138">
    <property type="entry name" value="METHIONYL-TRNA FORMYLTRANSFERASE"/>
    <property type="match status" value="1"/>
</dbReference>
<dbReference type="InterPro" id="IPR041711">
    <property type="entry name" value="Met-tRNA-FMT_N"/>
</dbReference>
<reference evidence="3 4" key="1">
    <citation type="submission" date="2023-01" db="EMBL/GenBank/DDBJ databases">
        <title>Analysis of 21 Apiospora genomes using comparative genomics revels a genus with tremendous synthesis potential of carbohydrate active enzymes and secondary metabolites.</title>
        <authorList>
            <person name="Sorensen T."/>
        </authorList>
    </citation>
    <scope>NUCLEOTIDE SEQUENCE [LARGE SCALE GENOMIC DNA]</scope>
    <source>
        <strain evidence="3 4">CBS 83171</strain>
    </source>
</reference>
<comment type="caution">
    <text evidence="3">The sequence shown here is derived from an EMBL/GenBank/DDBJ whole genome shotgun (WGS) entry which is preliminary data.</text>
</comment>
<dbReference type="InterPro" id="IPR036477">
    <property type="entry name" value="Formyl_transf_N_sf"/>
</dbReference>
<evidence type="ECO:0000313" key="3">
    <source>
        <dbReference type="EMBL" id="KAK8053734.1"/>
    </source>
</evidence>
<sequence length="413" mass="46459">MMMRRPLVAIRGGVLSCTRKYWQSPAIATTSCQLWRNCCYPQRGFSSNFFTATRNLQQQEQRQKKQSDPLRILFCGSDEFSSASLRALHEEKERNPGLIDSIDVVVRPGKRVGRGLKQIQHPPIRQVAEEELKLPVHERDTFTGWDMPSGINLIIAVSFGKLVPNRLLQAAKYGGLNVHPSLLPNLRGPAPLHNALLNWVKVTGVTLQTLDPWEFDKGLVLAQTPPDELIEIPLKCTVPQLRDLVTPVGARMLVQGLRDGVHVPPLDAQQTGRVIGPLWFYAKQRATGAIKRVIIDQADEDEMLKIVLMGFTEDIPKSWGMEFANTVIYDPQIPPEQKRILGSSGSLLWYLFKKDDDKIYLFEGPYSKANVNTKLRCLGITHLKVDGQVAKPAAQVLEQFYGFPDLEHQISVL</sequence>
<dbReference type="CDD" id="cd08646">
    <property type="entry name" value="FMT_core_Met-tRNA-FMT_N"/>
    <property type="match status" value="1"/>
</dbReference>
<feature type="domain" description="Formyl transferase N-terminal" evidence="2">
    <location>
        <begin position="71"/>
        <end position="225"/>
    </location>
</feature>
<dbReference type="SUPFAM" id="SSF53328">
    <property type="entry name" value="Formyltransferase"/>
    <property type="match status" value="1"/>
</dbReference>
<dbReference type="EC" id="2.1.2.9" evidence="1"/>
<protein>
    <recommendedName>
        <fullName evidence="1">methionyl-tRNA formyltransferase</fullName>
        <ecNumber evidence="1">2.1.2.9</ecNumber>
    </recommendedName>
</protein>